<protein>
    <submittedName>
        <fullName evidence="2">Uncharacterized protein</fullName>
    </submittedName>
</protein>
<dbReference type="Proteomes" id="UP000076503">
    <property type="component" value="Unassembled WGS sequence"/>
</dbReference>
<name>A0A161XXT4_9GAMM</name>
<dbReference type="OrthoDB" id="9906767at2"/>
<dbReference type="PATRIC" id="fig|1365251.3.peg.3964"/>
<comment type="caution">
    <text evidence="2">The sequence shown here is derived from an EMBL/GenBank/DDBJ whole genome shotgun (WGS) entry which is preliminary data.</text>
</comment>
<keyword evidence="1" id="KW-0732">Signal</keyword>
<gene>
    <name evidence="2" type="ORF">N476_22490</name>
</gene>
<dbReference type="RefSeq" id="WP_063363228.1">
    <property type="nucleotide sequence ID" value="NZ_AUXZ01000094.1"/>
</dbReference>
<evidence type="ECO:0000313" key="2">
    <source>
        <dbReference type="EMBL" id="KZN48109.1"/>
    </source>
</evidence>
<evidence type="ECO:0000313" key="3">
    <source>
        <dbReference type="Proteomes" id="UP000076503"/>
    </source>
</evidence>
<reference evidence="2 3" key="1">
    <citation type="submission" date="2013-07" db="EMBL/GenBank/DDBJ databases">
        <title>Comparative Genomic and Metabolomic Analysis of Twelve Strains of Pseudoalteromonas luteoviolacea.</title>
        <authorList>
            <person name="Vynne N.G."/>
            <person name="Mansson M."/>
            <person name="Gram L."/>
        </authorList>
    </citation>
    <scope>NUCLEOTIDE SEQUENCE [LARGE SCALE GENOMIC DNA]</scope>
    <source>
        <strain evidence="2 3">H33</strain>
    </source>
</reference>
<feature type="chain" id="PRO_5007829357" evidence="1">
    <location>
        <begin position="23"/>
        <end position="80"/>
    </location>
</feature>
<sequence>MNRKILLSLFSASMLISANVSAYDHNDPNFRYYLVTCLDKTTHTKLWFDISRYWENAWVPRCRAENGYLDVEKVYWQVER</sequence>
<proteinExistence type="predicted"/>
<organism evidence="2 3">
    <name type="scientific">Pseudoalteromonas luteoviolacea H33</name>
    <dbReference type="NCBI Taxonomy" id="1365251"/>
    <lineage>
        <taxon>Bacteria</taxon>
        <taxon>Pseudomonadati</taxon>
        <taxon>Pseudomonadota</taxon>
        <taxon>Gammaproteobacteria</taxon>
        <taxon>Alteromonadales</taxon>
        <taxon>Pseudoalteromonadaceae</taxon>
        <taxon>Pseudoalteromonas</taxon>
    </lineage>
</organism>
<evidence type="ECO:0000256" key="1">
    <source>
        <dbReference type="SAM" id="SignalP"/>
    </source>
</evidence>
<dbReference type="EMBL" id="AUXZ01000094">
    <property type="protein sequence ID" value="KZN48109.1"/>
    <property type="molecule type" value="Genomic_DNA"/>
</dbReference>
<dbReference type="AlphaFoldDB" id="A0A161XXT4"/>
<feature type="signal peptide" evidence="1">
    <location>
        <begin position="1"/>
        <end position="22"/>
    </location>
</feature>
<accession>A0A161XXT4</accession>